<dbReference type="PANTHER" id="PTHR22901">
    <property type="entry name" value="SIALATE O-ACETYLESTERASE"/>
    <property type="match status" value="1"/>
</dbReference>
<keyword evidence="2" id="KW-0732">Signal</keyword>
<dbReference type="InterPro" id="IPR039329">
    <property type="entry name" value="SIAE"/>
</dbReference>
<dbReference type="InterPro" id="IPR036514">
    <property type="entry name" value="SGNH_hydro_sf"/>
</dbReference>
<evidence type="ECO:0000256" key="1">
    <source>
        <dbReference type="ARBA" id="ARBA00022801"/>
    </source>
</evidence>
<dbReference type="Pfam" id="PF03629">
    <property type="entry name" value="SASA"/>
    <property type="match status" value="2"/>
</dbReference>
<dbReference type="EMBL" id="QFFJ01000002">
    <property type="protein sequence ID" value="RBL90487.1"/>
    <property type="molecule type" value="Genomic_DNA"/>
</dbReference>
<accession>A0A365XVT9</accession>
<dbReference type="Proteomes" id="UP000253410">
    <property type="component" value="Unassembled WGS sequence"/>
</dbReference>
<organism evidence="4 5">
    <name type="scientific">Chitinophaga flava</name>
    <dbReference type="NCBI Taxonomy" id="2259036"/>
    <lineage>
        <taxon>Bacteria</taxon>
        <taxon>Pseudomonadati</taxon>
        <taxon>Bacteroidota</taxon>
        <taxon>Chitinophagia</taxon>
        <taxon>Chitinophagales</taxon>
        <taxon>Chitinophagaceae</taxon>
        <taxon>Chitinophaga</taxon>
    </lineage>
</organism>
<feature type="chain" id="PRO_5016767934" evidence="2">
    <location>
        <begin position="21"/>
        <end position="642"/>
    </location>
</feature>
<dbReference type="PROSITE" id="PS51257">
    <property type="entry name" value="PROKAR_LIPOPROTEIN"/>
    <property type="match status" value="1"/>
</dbReference>
<dbReference type="InterPro" id="IPR005181">
    <property type="entry name" value="SASA"/>
</dbReference>
<dbReference type="GO" id="GO:0001681">
    <property type="term" value="F:sialate O-acetylesterase activity"/>
    <property type="evidence" value="ECO:0007669"/>
    <property type="project" value="InterPro"/>
</dbReference>
<feature type="domain" description="Sialate O-acetylesterase" evidence="3">
    <location>
        <begin position="405"/>
        <end position="523"/>
    </location>
</feature>
<dbReference type="SUPFAM" id="SSF49785">
    <property type="entry name" value="Galactose-binding domain-like"/>
    <property type="match status" value="1"/>
</dbReference>
<sequence length="642" mass="71235">MKKIFFGLTLSCLFCSCLFAQIRIPMVFGDSMVLQREQPIPVWGWASPGTQIRGTLGTAHAKAVTGKDGKWMLHFPAFKAGGPYTLKVSGADDDVEFKNVLIGDVWLASGQSNMEWQVKDAKDAAKEIAASNWPQIRFLVVEHNKSLTPQQDIGGGRWRACDTANTGGFSAVAYYFARRIHQEQNVPIGVIQSTWGGTPVEAWTGREGLLASPVTKQRILANDTLTKADFIRDSVDLVRFWDIVYHPQNNADHDIPAETFNDASWPQIEMPALVRDFGGPYEGIVWMRKKITLPVSFKGKVLTVELGHPEMNYSLYVNGDEICKTVWNASLFHHYTIPTEMLKTGENVIALRIAMLWGGGGLNPPADSIYVSDGATRISLAGPWRYKKDLEPPVPAIRNYHCYPAMLFNAMIHPLVPYAIKGVIWYQGEANENAGFDYRQLFPSLIKDWRQRWKQGDFPFLYVQLANYKKIKPAPSESEWAEVREAQAMTQSLPNTGMACIIDIGEADNIHPANKQEVGHRLALVAGKQVYHQKGIVSGPSFVGFKVVNHRVRIRFAGTGTGLSTRDGKAVTGFAIAGADKRFYWASAVIEGNEVVVYSDLVATPTAVRYAWADNPVCNLINSAGLPAVPFRTDSWKGITQP</sequence>
<proteinExistence type="predicted"/>
<dbReference type="Gene3D" id="3.40.50.1110">
    <property type="entry name" value="SGNH hydrolase"/>
    <property type="match status" value="2"/>
</dbReference>
<keyword evidence="1" id="KW-0378">Hydrolase</keyword>
<name>A0A365XVT9_9BACT</name>
<dbReference type="AlphaFoldDB" id="A0A365XVT9"/>
<evidence type="ECO:0000259" key="3">
    <source>
        <dbReference type="Pfam" id="PF03629"/>
    </source>
</evidence>
<dbReference type="SUPFAM" id="SSF52266">
    <property type="entry name" value="SGNH hydrolase"/>
    <property type="match status" value="1"/>
</dbReference>
<dbReference type="PANTHER" id="PTHR22901:SF0">
    <property type="entry name" value="SIALATE O-ACETYLESTERASE"/>
    <property type="match status" value="1"/>
</dbReference>
<dbReference type="GO" id="GO:0005975">
    <property type="term" value="P:carbohydrate metabolic process"/>
    <property type="evidence" value="ECO:0007669"/>
    <property type="project" value="TreeGrafter"/>
</dbReference>
<evidence type="ECO:0000313" key="4">
    <source>
        <dbReference type="EMBL" id="RBL90487.1"/>
    </source>
</evidence>
<evidence type="ECO:0000256" key="2">
    <source>
        <dbReference type="SAM" id="SignalP"/>
    </source>
</evidence>
<protein>
    <submittedName>
        <fullName evidence="4">Sialate O-acetylesterase</fullName>
    </submittedName>
</protein>
<dbReference type="InterPro" id="IPR008979">
    <property type="entry name" value="Galactose-bd-like_sf"/>
</dbReference>
<evidence type="ECO:0000313" key="5">
    <source>
        <dbReference type="Proteomes" id="UP000253410"/>
    </source>
</evidence>
<dbReference type="OrthoDB" id="9816001at2"/>
<feature type="signal peptide" evidence="2">
    <location>
        <begin position="1"/>
        <end position="20"/>
    </location>
</feature>
<comment type="caution">
    <text evidence="4">The sequence shown here is derived from an EMBL/GenBank/DDBJ whole genome shotgun (WGS) entry which is preliminary data.</text>
</comment>
<gene>
    <name evidence="4" type="ORF">DF182_28935</name>
</gene>
<keyword evidence="5" id="KW-1185">Reference proteome</keyword>
<reference evidence="4 5" key="1">
    <citation type="submission" date="2018-05" db="EMBL/GenBank/DDBJ databases">
        <title>Chitinophaga sp. K3CV102501T nov., isolated from isolated from a monsoon evergreen broad-leaved forest soil.</title>
        <authorList>
            <person name="Lv Y."/>
        </authorList>
    </citation>
    <scope>NUCLEOTIDE SEQUENCE [LARGE SCALE GENOMIC DNA]</scope>
    <source>
        <strain evidence="4 5">GDMCC 1.1325</strain>
    </source>
</reference>
<feature type="domain" description="Sialate O-acetylesterase" evidence="3">
    <location>
        <begin position="104"/>
        <end position="214"/>
    </location>
</feature>